<protein>
    <submittedName>
        <fullName evidence="3">Uncharacterized protein</fullName>
    </submittedName>
</protein>
<evidence type="ECO:0000313" key="4">
    <source>
        <dbReference type="Proteomes" id="UP001497453"/>
    </source>
</evidence>
<evidence type="ECO:0000256" key="2">
    <source>
        <dbReference type="SAM" id="Phobius"/>
    </source>
</evidence>
<evidence type="ECO:0000313" key="3">
    <source>
        <dbReference type="EMBL" id="CAL1698303.1"/>
    </source>
</evidence>
<sequence length="133" mass="14327">MYQHGGGTANGGDCDIHTYKMAENIRWSTAFIYINSSLASVLISHFILDLRSVYRSNANSDAPEHSVSSVRFASAVVANLGASLDASWVTGRSENCDDADEEPTQFSNNPLGVGLLDLEKSENDASTPLEDAR</sequence>
<keyword evidence="2" id="KW-0812">Transmembrane</keyword>
<keyword evidence="4" id="KW-1185">Reference proteome</keyword>
<evidence type="ECO:0000256" key="1">
    <source>
        <dbReference type="SAM" id="MobiDB-lite"/>
    </source>
</evidence>
<gene>
    <name evidence="3" type="ORF">GFSPODELE1_LOCUS2092</name>
</gene>
<reference evidence="4" key="1">
    <citation type="submission" date="2024-04" db="EMBL/GenBank/DDBJ databases">
        <authorList>
            <person name="Shaw F."/>
            <person name="Minotto A."/>
        </authorList>
    </citation>
    <scope>NUCLEOTIDE SEQUENCE [LARGE SCALE GENOMIC DNA]</scope>
</reference>
<organism evidence="3 4">
    <name type="scientific">Somion occarium</name>
    <dbReference type="NCBI Taxonomy" id="3059160"/>
    <lineage>
        <taxon>Eukaryota</taxon>
        <taxon>Fungi</taxon>
        <taxon>Dikarya</taxon>
        <taxon>Basidiomycota</taxon>
        <taxon>Agaricomycotina</taxon>
        <taxon>Agaricomycetes</taxon>
        <taxon>Polyporales</taxon>
        <taxon>Cerrenaceae</taxon>
        <taxon>Somion</taxon>
    </lineage>
</organism>
<dbReference type="EMBL" id="OZ037953">
    <property type="protein sequence ID" value="CAL1698303.1"/>
    <property type="molecule type" value="Genomic_DNA"/>
</dbReference>
<accession>A0ABP1CUD2</accession>
<name>A0ABP1CUD2_9APHY</name>
<feature type="transmembrane region" description="Helical" evidence="2">
    <location>
        <begin position="30"/>
        <end position="48"/>
    </location>
</feature>
<proteinExistence type="predicted"/>
<dbReference type="Proteomes" id="UP001497453">
    <property type="component" value="Chromosome 10"/>
</dbReference>
<keyword evidence="2" id="KW-0472">Membrane</keyword>
<feature type="region of interest" description="Disordered" evidence="1">
    <location>
        <begin position="92"/>
        <end position="112"/>
    </location>
</feature>
<keyword evidence="2" id="KW-1133">Transmembrane helix</keyword>